<accession>A0A2S7I594</accession>
<evidence type="ECO:0000313" key="3">
    <source>
        <dbReference type="Proteomes" id="UP000238565"/>
    </source>
</evidence>
<organism evidence="2 3">
    <name type="scientific">Cloacibacterium normanense</name>
    <dbReference type="NCBI Taxonomy" id="237258"/>
    <lineage>
        <taxon>Bacteria</taxon>
        <taxon>Pseudomonadati</taxon>
        <taxon>Bacteroidota</taxon>
        <taxon>Flavobacteriia</taxon>
        <taxon>Flavobacteriales</taxon>
        <taxon>Weeksellaceae</taxon>
    </lineage>
</organism>
<dbReference type="Pfam" id="PF20448">
    <property type="entry name" value="DUF6705"/>
    <property type="match status" value="1"/>
</dbReference>
<feature type="domain" description="DUF6705" evidence="1">
    <location>
        <begin position="15"/>
        <end position="162"/>
    </location>
</feature>
<dbReference type="EMBL" id="PTPZ01000003">
    <property type="protein sequence ID" value="PPZ91740.1"/>
    <property type="molecule type" value="Genomic_DNA"/>
</dbReference>
<evidence type="ECO:0000313" key="2">
    <source>
        <dbReference type="EMBL" id="PPZ91740.1"/>
    </source>
</evidence>
<comment type="caution">
    <text evidence="2">The sequence shown here is derived from an EMBL/GenBank/DDBJ whole genome shotgun (WGS) entry which is preliminary data.</text>
</comment>
<reference evidence="2 3" key="1">
    <citation type="submission" date="2018-02" db="EMBL/GenBank/DDBJ databases">
        <title>Draft genome sequence of bacterial isolates from marine environment.</title>
        <authorList>
            <person name="Singh S.K."/>
            <person name="Hill R."/>
            <person name="Major S."/>
            <person name="Cai H."/>
            <person name="Li Y."/>
        </authorList>
    </citation>
    <scope>NUCLEOTIDE SEQUENCE [LARGE SCALE GENOMIC DNA]</scope>
    <source>
        <strain evidence="2 3">IMET F</strain>
    </source>
</reference>
<dbReference type="Proteomes" id="UP000238565">
    <property type="component" value="Unassembled WGS sequence"/>
</dbReference>
<dbReference type="AlphaFoldDB" id="A0A2S7I594"/>
<name>A0A2S7I594_9FLAO</name>
<dbReference type="InterPro" id="IPR046551">
    <property type="entry name" value="DUF6705"/>
</dbReference>
<protein>
    <recommendedName>
        <fullName evidence="1">DUF6705 domain-containing protein</fullName>
    </recommendedName>
</protein>
<gene>
    <name evidence="2" type="ORF">C3729_06655</name>
</gene>
<evidence type="ECO:0000259" key="1">
    <source>
        <dbReference type="Pfam" id="PF20448"/>
    </source>
</evidence>
<proteinExistence type="predicted"/>
<sequence length="162" mass="18277">MAQELNFTPGAVNPNPNLDKFIGTWKWQSGNKSFTIVLKKQNITLPPINKNVTADIIYGFHQYNNGNEIFESSMSFQSTNFNDKKSTILSLGTISTNYNELNGTISHLSKNKSVNFEIEYINATQIKLVSLKNPPGIKLVIGNQPDYDWEIILPQNIILTKQ</sequence>